<feature type="transmembrane region" description="Helical" evidence="1">
    <location>
        <begin position="98"/>
        <end position="119"/>
    </location>
</feature>
<evidence type="ECO:0000313" key="2">
    <source>
        <dbReference type="EMBL" id="OGE80250.1"/>
    </source>
</evidence>
<keyword evidence="1" id="KW-0812">Transmembrane</keyword>
<comment type="caution">
    <text evidence="2">The sequence shown here is derived from an EMBL/GenBank/DDBJ whole genome shotgun (WGS) entry which is preliminary data.</text>
</comment>
<protein>
    <recommendedName>
        <fullName evidence="4">Polymerase nucleotidyl transferase domain-containing protein</fullName>
    </recommendedName>
</protein>
<organism evidence="2 3">
    <name type="scientific">Candidatus Doudnabacteria bacterium RIFCSPHIGHO2_01_FULL_45_18</name>
    <dbReference type="NCBI Taxonomy" id="1817823"/>
    <lineage>
        <taxon>Bacteria</taxon>
        <taxon>Candidatus Doudnaibacteriota</taxon>
    </lineage>
</organism>
<gene>
    <name evidence="2" type="ORF">A2660_00050</name>
</gene>
<reference evidence="2 3" key="1">
    <citation type="journal article" date="2016" name="Nat. Commun.">
        <title>Thousands of microbial genomes shed light on interconnected biogeochemical processes in an aquifer system.</title>
        <authorList>
            <person name="Anantharaman K."/>
            <person name="Brown C.T."/>
            <person name="Hug L.A."/>
            <person name="Sharon I."/>
            <person name="Castelle C.J."/>
            <person name="Probst A.J."/>
            <person name="Thomas B.C."/>
            <person name="Singh A."/>
            <person name="Wilkins M.J."/>
            <person name="Karaoz U."/>
            <person name="Brodie E.L."/>
            <person name="Williams K.H."/>
            <person name="Hubbard S.S."/>
            <person name="Banfield J.F."/>
        </authorList>
    </citation>
    <scope>NUCLEOTIDE SEQUENCE [LARGE SCALE GENOMIC DNA]</scope>
</reference>
<evidence type="ECO:0008006" key="4">
    <source>
        <dbReference type="Google" id="ProtNLM"/>
    </source>
</evidence>
<dbReference type="Proteomes" id="UP000176233">
    <property type="component" value="Unassembled WGS sequence"/>
</dbReference>
<evidence type="ECO:0000256" key="1">
    <source>
        <dbReference type="SAM" id="Phobius"/>
    </source>
</evidence>
<sequence length="315" mass="36534">MRQDLGTKQKEDQLTSAIFSTLAFFSLYDLPITSKRLHELLLDYQAGLDEVETALTVLALDNKIYQAGNLYSLKPWKAEELRARQEEIANKWQKIDTFYNWLAVLPFVRQISVINSLALGTADADSDIDFFVITKPTRLYFVRSVIIVLFRLLGVYKTRQKIKDKFCFGFFVSEDNLKFEELQIKPADPYFMFWLCNLRPIFGGQQYWTLMQDNSWLLNRFPNFKPMIRLASAKELGILIKSTKLFLEIILFIPAFFAESILRRIHINHTFKLAENNTVTSTTVANAKMLKLHASDIRRSLAAEHAKILSQYNGH</sequence>
<dbReference type="EMBL" id="MFEJ01000017">
    <property type="protein sequence ID" value="OGE80250.1"/>
    <property type="molecule type" value="Genomic_DNA"/>
</dbReference>
<name>A0A1F5NSC0_9BACT</name>
<proteinExistence type="predicted"/>
<dbReference type="SUPFAM" id="SSF81301">
    <property type="entry name" value="Nucleotidyltransferase"/>
    <property type="match status" value="1"/>
</dbReference>
<keyword evidence="1" id="KW-1133">Transmembrane helix</keyword>
<dbReference type="AlphaFoldDB" id="A0A1F5NSC0"/>
<feature type="transmembrane region" description="Helical" evidence="1">
    <location>
        <begin position="139"/>
        <end position="156"/>
    </location>
</feature>
<accession>A0A1F5NSC0</accession>
<feature type="transmembrane region" description="Helical" evidence="1">
    <location>
        <begin position="245"/>
        <end position="262"/>
    </location>
</feature>
<keyword evidence="1" id="KW-0472">Membrane</keyword>
<evidence type="ECO:0000313" key="3">
    <source>
        <dbReference type="Proteomes" id="UP000176233"/>
    </source>
</evidence>
<dbReference type="InterPro" id="IPR043519">
    <property type="entry name" value="NT_sf"/>
</dbReference>